<dbReference type="AlphaFoldDB" id="A0A2A4WX46"/>
<evidence type="ECO:0000256" key="1">
    <source>
        <dbReference type="ARBA" id="ARBA00010641"/>
    </source>
</evidence>
<dbReference type="Pfam" id="PF08281">
    <property type="entry name" value="Sigma70_r4_2"/>
    <property type="match status" value="1"/>
</dbReference>
<dbReference type="InterPro" id="IPR013325">
    <property type="entry name" value="RNA_pol_sigma_r2"/>
</dbReference>
<dbReference type="InterPro" id="IPR014284">
    <property type="entry name" value="RNA_pol_sigma-70_dom"/>
</dbReference>
<organism evidence="7 8">
    <name type="scientific">SAR86 cluster bacterium</name>
    <dbReference type="NCBI Taxonomy" id="2030880"/>
    <lineage>
        <taxon>Bacteria</taxon>
        <taxon>Pseudomonadati</taxon>
        <taxon>Pseudomonadota</taxon>
        <taxon>Gammaproteobacteria</taxon>
        <taxon>SAR86 cluster</taxon>
    </lineage>
</organism>
<dbReference type="PANTHER" id="PTHR43133:SF53">
    <property type="entry name" value="ECF RNA POLYMERASE SIGMA-E FACTOR"/>
    <property type="match status" value="1"/>
</dbReference>
<gene>
    <name evidence="7" type="ORF">COB20_14460</name>
</gene>
<dbReference type="GO" id="GO:0016987">
    <property type="term" value="F:sigma factor activity"/>
    <property type="evidence" value="ECO:0007669"/>
    <property type="project" value="UniProtKB-KW"/>
</dbReference>
<dbReference type="NCBIfam" id="TIGR02937">
    <property type="entry name" value="sigma70-ECF"/>
    <property type="match status" value="1"/>
</dbReference>
<dbReference type="Gene3D" id="1.10.1740.10">
    <property type="match status" value="1"/>
</dbReference>
<sequence length="248" mass="28186">MGKGYFPTSRPANTHANIASFDSSSRFIANRLLTLSAEVHSNLQNKQKGPRKAEEYDFWGFSLLKETEDELVKSAQAGNIAAFERLVRLLEGQMLAVAAGFAHTPDDANDIYQDAMLAAFRALPKFKLESKFSTWLHKIVVNTALSNRRKLKRTWEKMAIIQSEYEHQETYIESRSPESSALDGELNTQINKAMLKLSDNERIAFVLCHQQGFKIREAAEVMGCTDSSVKVVLFRARNKLKKILREYH</sequence>
<proteinExistence type="inferred from homology"/>
<reference evidence="8" key="1">
    <citation type="submission" date="2017-08" db="EMBL/GenBank/DDBJ databases">
        <title>A dynamic microbial community with high functional redundancy inhabits the cold, oxic subseafloor aquifer.</title>
        <authorList>
            <person name="Tully B.J."/>
            <person name="Wheat C.G."/>
            <person name="Glazer B.T."/>
            <person name="Huber J.A."/>
        </authorList>
    </citation>
    <scope>NUCLEOTIDE SEQUENCE [LARGE SCALE GENOMIC DNA]</scope>
</reference>
<dbReference type="CDD" id="cd06171">
    <property type="entry name" value="Sigma70_r4"/>
    <property type="match status" value="1"/>
</dbReference>
<dbReference type="SUPFAM" id="SSF88659">
    <property type="entry name" value="Sigma3 and sigma4 domains of RNA polymerase sigma factors"/>
    <property type="match status" value="1"/>
</dbReference>
<dbReference type="GO" id="GO:0003677">
    <property type="term" value="F:DNA binding"/>
    <property type="evidence" value="ECO:0007669"/>
    <property type="project" value="InterPro"/>
</dbReference>
<evidence type="ECO:0000313" key="8">
    <source>
        <dbReference type="Proteomes" id="UP000218767"/>
    </source>
</evidence>
<evidence type="ECO:0000259" key="6">
    <source>
        <dbReference type="Pfam" id="PF08281"/>
    </source>
</evidence>
<dbReference type="PANTHER" id="PTHR43133">
    <property type="entry name" value="RNA POLYMERASE ECF-TYPE SIGMA FACTO"/>
    <property type="match status" value="1"/>
</dbReference>
<evidence type="ECO:0000256" key="2">
    <source>
        <dbReference type="ARBA" id="ARBA00023015"/>
    </source>
</evidence>
<dbReference type="InterPro" id="IPR036388">
    <property type="entry name" value="WH-like_DNA-bd_sf"/>
</dbReference>
<dbReference type="SUPFAM" id="SSF88946">
    <property type="entry name" value="Sigma2 domain of RNA polymerase sigma factors"/>
    <property type="match status" value="1"/>
</dbReference>
<dbReference type="InterPro" id="IPR039425">
    <property type="entry name" value="RNA_pol_sigma-70-like"/>
</dbReference>
<dbReference type="Gene3D" id="1.10.10.10">
    <property type="entry name" value="Winged helix-like DNA-binding domain superfamily/Winged helix DNA-binding domain"/>
    <property type="match status" value="1"/>
</dbReference>
<keyword evidence="3" id="KW-0731">Sigma factor</keyword>
<dbReference type="EMBL" id="NVUL01000092">
    <property type="protein sequence ID" value="PCI74814.1"/>
    <property type="molecule type" value="Genomic_DNA"/>
</dbReference>
<dbReference type="Pfam" id="PF04542">
    <property type="entry name" value="Sigma70_r2"/>
    <property type="match status" value="1"/>
</dbReference>
<name>A0A2A4WX46_9GAMM</name>
<accession>A0A2A4WX46</accession>
<evidence type="ECO:0000313" key="7">
    <source>
        <dbReference type="EMBL" id="PCI74814.1"/>
    </source>
</evidence>
<keyword evidence="2" id="KW-0805">Transcription regulation</keyword>
<feature type="domain" description="RNA polymerase sigma-70 region 2" evidence="5">
    <location>
        <begin position="86"/>
        <end position="154"/>
    </location>
</feature>
<comment type="similarity">
    <text evidence="1">Belongs to the sigma-70 factor family. ECF subfamily.</text>
</comment>
<protein>
    <recommendedName>
        <fullName evidence="9">RNA polymerase subunit sigma-24</fullName>
    </recommendedName>
</protein>
<comment type="caution">
    <text evidence="7">The sequence shown here is derived from an EMBL/GenBank/DDBJ whole genome shotgun (WGS) entry which is preliminary data.</text>
</comment>
<evidence type="ECO:0000259" key="5">
    <source>
        <dbReference type="Pfam" id="PF04542"/>
    </source>
</evidence>
<evidence type="ECO:0000256" key="3">
    <source>
        <dbReference type="ARBA" id="ARBA00023082"/>
    </source>
</evidence>
<evidence type="ECO:0008006" key="9">
    <source>
        <dbReference type="Google" id="ProtNLM"/>
    </source>
</evidence>
<feature type="domain" description="RNA polymerase sigma factor 70 region 4 type 2" evidence="6">
    <location>
        <begin position="189"/>
        <end position="240"/>
    </location>
</feature>
<dbReference type="InterPro" id="IPR013324">
    <property type="entry name" value="RNA_pol_sigma_r3/r4-like"/>
</dbReference>
<dbReference type="InterPro" id="IPR013249">
    <property type="entry name" value="RNA_pol_sigma70_r4_t2"/>
</dbReference>
<dbReference type="GO" id="GO:0006352">
    <property type="term" value="P:DNA-templated transcription initiation"/>
    <property type="evidence" value="ECO:0007669"/>
    <property type="project" value="InterPro"/>
</dbReference>
<evidence type="ECO:0000256" key="4">
    <source>
        <dbReference type="ARBA" id="ARBA00023163"/>
    </source>
</evidence>
<dbReference type="Proteomes" id="UP000218767">
    <property type="component" value="Unassembled WGS sequence"/>
</dbReference>
<dbReference type="InterPro" id="IPR007627">
    <property type="entry name" value="RNA_pol_sigma70_r2"/>
</dbReference>
<keyword evidence="4" id="KW-0804">Transcription</keyword>